<protein>
    <submittedName>
        <fullName evidence="1">Uncharacterized protein</fullName>
    </submittedName>
</protein>
<gene>
    <name evidence="1" type="ORF">pW2_231</name>
</gene>
<sequence>MINNLLNKYKQMIDFRDKMQKDNYKFVEKYVAYQMKKKRQGWERDCIDFLDGAIDVHLSFLSSRIKIQNKGL</sequence>
<keyword evidence="2" id="KW-1185">Reference proteome</keyword>
<dbReference type="EMBL" id="MK288021">
    <property type="protein sequence ID" value="AZU99006.1"/>
    <property type="molecule type" value="Genomic_DNA"/>
</dbReference>
<accession>A0A3Q9R7J3</accession>
<proteinExistence type="predicted"/>
<reference evidence="1 2" key="1">
    <citation type="submission" date="2018-12" db="EMBL/GenBank/DDBJ databases">
        <title>Characterization of a novel siphovirus infacting Bacillus anthracis.</title>
        <authorList>
            <person name="Hu X."/>
            <person name="Wan X."/>
            <person name="Geng P."/>
            <person name="Yuan Z."/>
        </authorList>
    </citation>
    <scope>NUCLEOTIDE SEQUENCE [LARGE SCALE GENOMIC DNA]</scope>
</reference>
<organism evidence="1 2">
    <name type="scientific">Bacillus phage pW2</name>
    <dbReference type="NCBI Taxonomy" id="2500559"/>
    <lineage>
        <taxon>Viruses</taxon>
        <taxon>Duplodnaviria</taxon>
        <taxon>Heunggongvirae</taxon>
        <taxon>Uroviricota</taxon>
        <taxon>Caudoviricetes</taxon>
        <taxon>Joanripponvirinae</taxon>
        <taxon>Sophritavirus</taxon>
        <taxon>Sophritavirus pW2</taxon>
    </lineage>
</organism>
<evidence type="ECO:0000313" key="1">
    <source>
        <dbReference type="EMBL" id="AZU99006.1"/>
    </source>
</evidence>
<name>A0A3Q9R7J3_9CAUD</name>
<evidence type="ECO:0000313" key="2">
    <source>
        <dbReference type="Proteomes" id="UP000287896"/>
    </source>
</evidence>
<dbReference type="Proteomes" id="UP000287896">
    <property type="component" value="Segment"/>
</dbReference>